<dbReference type="Pfam" id="PF10152">
    <property type="entry name" value="CCDC53"/>
    <property type="match status" value="1"/>
</dbReference>
<dbReference type="GO" id="GO:0006887">
    <property type="term" value="P:exocytosis"/>
    <property type="evidence" value="ECO:0007669"/>
    <property type="project" value="TreeGrafter"/>
</dbReference>
<dbReference type="PANTHER" id="PTHR13015:SF0">
    <property type="entry name" value="WASH COMPLEX SUBUNIT 3"/>
    <property type="match status" value="1"/>
</dbReference>
<sequence length="214" mass="22684">MSPSDGAACTPHSTLATAPPLPPAKVTLLLNNFVLTTTRFLNAFAAATDEKIRIVSDKITDMEVMMSILEAKLSSVPEVENVGETPQHEQQQEQQQQQQQDTPSNTPVEPQPTPTENDVAAGAPPPTSESTSQALVPMSTKIPASEHPDYKPFFKLLKIGAPLGAVQQKVVAAGLDPAFMEQEPTNMIDKPEGGEGGEDGEGGEGGEVELEGEE</sequence>
<proteinExistence type="inferred from homology"/>
<dbReference type="EMBL" id="BRXX01000297">
    <property type="protein sequence ID" value="GMI03237.1"/>
    <property type="molecule type" value="Genomic_DNA"/>
</dbReference>
<feature type="region of interest" description="Disordered" evidence="2">
    <location>
        <begin position="184"/>
        <end position="214"/>
    </location>
</feature>
<feature type="compositionally biased region" description="Acidic residues" evidence="2">
    <location>
        <begin position="195"/>
        <end position="214"/>
    </location>
</feature>
<gene>
    <name evidence="3" type="ORF">TrVE_jg8316</name>
</gene>
<evidence type="ECO:0000313" key="3">
    <source>
        <dbReference type="EMBL" id="GMI03237.1"/>
    </source>
</evidence>
<comment type="similarity">
    <text evidence="1">Belongs to the CCDC53 family.</text>
</comment>
<comment type="caution">
    <text evidence="3">The sequence shown here is derived from an EMBL/GenBank/DDBJ whole genome shotgun (WGS) entry which is preliminary data.</text>
</comment>
<accession>A0A9W7C7E9</accession>
<evidence type="ECO:0000313" key="4">
    <source>
        <dbReference type="Proteomes" id="UP001165160"/>
    </source>
</evidence>
<name>A0A9W7C7E9_9STRA</name>
<protein>
    <submittedName>
        <fullName evidence="3">Uncharacterized protein</fullName>
    </submittedName>
</protein>
<reference evidence="4" key="1">
    <citation type="journal article" date="2023" name="Commun. Biol.">
        <title>Genome analysis of Parmales, the sister group of diatoms, reveals the evolutionary specialization of diatoms from phago-mixotrophs to photoautotrophs.</title>
        <authorList>
            <person name="Ban H."/>
            <person name="Sato S."/>
            <person name="Yoshikawa S."/>
            <person name="Yamada K."/>
            <person name="Nakamura Y."/>
            <person name="Ichinomiya M."/>
            <person name="Sato N."/>
            <person name="Blanc-Mathieu R."/>
            <person name="Endo H."/>
            <person name="Kuwata A."/>
            <person name="Ogata H."/>
        </authorList>
    </citation>
    <scope>NUCLEOTIDE SEQUENCE [LARGE SCALE GENOMIC DNA]</scope>
    <source>
        <strain evidence="4">NIES 3699</strain>
    </source>
</reference>
<dbReference type="GO" id="GO:0071203">
    <property type="term" value="C:WASH complex"/>
    <property type="evidence" value="ECO:0007669"/>
    <property type="project" value="InterPro"/>
</dbReference>
<evidence type="ECO:0000256" key="1">
    <source>
        <dbReference type="ARBA" id="ARBA00006290"/>
    </source>
</evidence>
<dbReference type="AlphaFoldDB" id="A0A9W7C7E9"/>
<feature type="compositionally biased region" description="Low complexity" evidence="2">
    <location>
        <begin position="10"/>
        <end position="21"/>
    </location>
</feature>
<feature type="region of interest" description="Disordered" evidence="2">
    <location>
        <begin position="80"/>
        <end position="145"/>
    </location>
</feature>
<organism evidence="3 4">
    <name type="scientific">Triparma verrucosa</name>
    <dbReference type="NCBI Taxonomy" id="1606542"/>
    <lineage>
        <taxon>Eukaryota</taxon>
        <taxon>Sar</taxon>
        <taxon>Stramenopiles</taxon>
        <taxon>Ochrophyta</taxon>
        <taxon>Bolidophyceae</taxon>
        <taxon>Parmales</taxon>
        <taxon>Triparmaceae</taxon>
        <taxon>Triparma</taxon>
    </lineage>
</organism>
<dbReference type="GO" id="GO:0030041">
    <property type="term" value="P:actin filament polymerization"/>
    <property type="evidence" value="ECO:0007669"/>
    <property type="project" value="TreeGrafter"/>
</dbReference>
<evidence type="ECO:0000256" key="2">
    <source>
        <dbReference type="SAM" id="MobiDB-lite"/>
    </source>
</evidence>
<dbReference type="Gene3D" id="1.20.5.110">
    <property type="match status" value="1"/>
</dbReference>
<feature type="region of interest" description="Disordered" evidence="2">
    <location>
        <begin position="1"/>
        <end position="21"/>
    </location>
</feature>
<dbReference type="InterPro" id="IPR019309">
    <property type="entry name" value="WASHC3"/>
</dbReference>
<dbReference type="Proteomes" id="UP001165160">
    <property type="component" value="Unassembled WGS sequence"/>
</dbReference>
<keyword evidence="4" id="KW-1185">Reference proteome</keyword>
<dbReference type="PANTHER" id="PTHR13015">
    <property type="entry name" value="PROTEIN AD-016-RELATED"/>
    <property type="match status" value="1"/>
</dbReference>